<dbReference type="RefSeq" id="WP_155174384.1">
    <property type="nucleotide sequence ID" value="NZ_BAAAFL010000068.1"/>
</dbReference>
<keyword evidence="9 10" id="KW-0998">Cell outer membrane</keyword>
<dbReference type="PANTHER" id="PTHR30069:SF29">
    <property type="entry name" value="HEMOGLOBIN AND HEMOGLOBIN-HAPTOGLOBIN-BINDING PROTEIN 1-RELATED"/>
    <property type="match status" value="1"/>
</dbReference>
<evidence type="ECO:0000256" key="1">
    <source>
        <dbReference type="ARBA" id="ARBA00004571"/>
    </source>
</evidence>
<feature type="domain" description="TonB-dependent receptor plug" evidence="13">
    <location>
        <begin position="145"/>
        <end position="249"/>
    </location>
</feature>
<dbReference type="InterPro" id="IPR037066">
    <property type="entry name" value="Plug_dom_sf"/>
</dbReference>
<evidence type="ECO:0000313" key="15">
    <source>
        <dbReference type="Proteomes" id="UP000798808"/>
    </source>
</evidence>
<evidence type="ECO:0000256" key="10">
    <source>
        <dbReference type="PROSITE-ProRule" id="PRU01360"/>
    </source>
</evidence>
<evidence type="ECO:0000256" key="9">
    <source>
        <dbReference type="ARBA" id="ARBA00023237"/>
    </source>
</evidence>
<reference evidence="14 15" key="1">
    <citation type="submission" date="2019-02" db="EMBL/GenBank/DDBJ databases">
        <authorList>
            <person name="Goldberg S.R."/>
            <person name="Haltli B.A."/>
            <person name="Correa H."/>
            <person name="Russell K.G."/>
        </authorList>
    </citation>
    <scope>NUCLEOTIDE SEQUENCE [LARGE SCALE GENOMIC DNA]</scope>
    <source>
        <strain evidence="14 15">JCM 16186</strain>
    </source>
</reference>
<dbReference type="Gene3D" id="2.170.130.10">
    <property type="entry name" value="TonB-dependent receptor, plug domain"/>
    <property type="match status" value="1"/>
</dbReference>
<evidence type="ECO:0000256" key="2">
    <source>
        <dbReference type="ARBA" id="ARBA00022448"/>
    </source>
</evidence>
<keyword evidence="15" id="KW-1185">Reference proteome</keyword>
<keyword evidence="8 14" id="KW-0675">Receptor</keyword>
<dbReference type="InterPro" id="IPR036942">
    <property type="entry name" value="Beta-barrel_TonB_sf"/>
</dbReference>
<dbReference type="Pfam" id="PF07715">
    <property type="entry name" value="Plug"/>
    <property type="match status" value="1"/>
</dbReference>
<keyword evidence="3 10" id="KW-1134">Transmembrane beta strand</keyword>
<keyword evidence="2 10" id="KW-0813">Transport</keyword>
<dbReference type="SUPFAM" id="SSF56935">
    <property type="entry name" value="Porins"/>
    <property type="match status" value="1"/>
</dbReference>
<keyword evidence="7 10" id="KW-0472">Membrane</keyword>
<comment type="subcellular location">
    <subcellularLocation>
        <location evidence="1 10">Cell outer membrane</location>
        <topology evidence="1 10">Multi-pass membrane protein</topology>
    </subcellularLocation>
</comment>
<comment type="similarity">
    <text evidence="10 11">Belongs to the TonB-dependent receptor family.</text>
</comment>
<evidence type="ECO:0000256" key="11">
    <source>
        <dbReference type="RuleBase" id="RU003357"/>
    </source>
</evidence>
<evidence type="ECO:0000256" key="7">
    <source>
        <dbReference type="ARBA" id="ARBA00023136"/>
    </source>
</evidence>
<evidence type="ECO:0000256" key="6">
    <source>
        <dbReference type="ARBA" id="ARBA00023077"/>
    </source>
</evidence>
<protein>
    <submittedName>
        <fullName evidence="14">TonB-dependent receptor</fullName>
    </submittedName>
</protein>
<feature type="domain" description="TonB-dependent receptor-like beta-barrel" evidence="12">
    <location>
        <begin position="400"/>
        <end position="784"/>
    </location>
</feature>
<dbReference type="SUPFAM" id="SSF49452">
    <property type="entry name" value="Starch-binding domain-like"/>
    <property type="match status" value="1"/>
</dbReference>
<comment type="caution">
    <text evidence="14">The sequence shown here is derived from an EMBL/GenBank/DDBJ whole genome shotgun (WGS) entry which is preliminary data.</text>
</comment>
<dbReference type="PANTHER" id="PTHR30069">
    <property type="entry name" value="TONB-DEPENDENT OUTER MEMBRANE RECEPTOR"/>
    <property type="match status" value="1"/>
</dbReference>
<evidence type="ECO:0000256" key="5">
    <source>
        <dbReference type="ARBA" id="ARBA00022729"/>
    </source>
</evidence>
<sequence>MIFYYALRTLLFRASSLRFNTANIYRGGLVLLTCFWVSGVLHAQSAKGTIEGKVLDEKSEPVPFAYVIIESTDFATTTDAEGYYILKNVPEGEYKLTVRSMGFTSQTKAVTVKGGKSYSHGFTMAADVQQLDEVQVWGKSEATAVREQSYAVSSIDAKPLQNLNLDVNQVLAKSTGVRIRETGGLGSRFDFSLNGFNGNQVRFFLDGVPMENFGSSLTLNNLPVNMAERIEVYKGVVPVWLGSDALGGAVNIVTNQYRKTYLDVSYSYGSFNTHRSSINGSYTNDKTGFTVRANLFQNYSDNSYKVNVNKKRGSVILKETEEVERFHDAYDSKSAIVDVGLVNKSFADQLLVGIILSESEKEQQTGATMEKVYGQRLRKSSTVMPTFRYKKSNLFVEGLELNGFASYNFGYVQTIDTASRTYYWDGTYIEKADPTDGELNRTLYKFKDNSFIGRANLSYVLNDKHSFVVNYTVNNVDRKGEDEANPLELSNKEPKVLTKTILGAGYKFDWKERLTVSLFAKNYMLDGVTYYTINIYTDPERVERSLQQSQLGYGTAFSYRIPRIRLQIKGSVEKAYRMPEAYELFGDGANVAGNVLLEPEESMNYNVGALYQLNFGRDHIFNFEANYLQRNVDQFIRASVGTSDPTSTFTNEAAVKVAGVEGSMRYAYKSLFSFSANVTYQKQRNDVKTIDGKPNPLYNNQVPNQPYLFANANALLNIGSVKYSHDKLGIGYGVSFFEEYFLYWAKYGSSDTKKTIPRQFSHNVDVNYSLHKGKYNVSLSCNNLFDAELYDNFKLQKPGRAYYVKLRYFFQK</sequence>
<dbReference type="Pfam" id="PF13715">
    <property type="entry name" value="CarbopepD_reg_2"/>
    <property type="match status" value="1"/>
</dbReference>
<proteinExistence type="inferred from homology"/>
<evidence type="ECO:0000256" key="3">
    <source>
        <dbReference type="ARBA" id="ARBA00022452"/>
    </source>
</evidence>
<gene>
    <name evidence="14" type="ORF">E1163_20675</name>
</gene>
<dbReference type="EMBL" id="SMLW01000625">
    <property type="protein sequence ID" value="MTI27383.1"/>
    <property type="molecule type" value="Genomic_DNA"/>
</dbReference>
<keyword evidence="5" id="KW-0732">Signal</keyword>
<organism evidence="14 15">
    <name type="scientific">Fulvivirga kasyanovii</name>
    <dbReference type="NCBI Taxonomy" id="396812"/>
    <lineage>
        <taxon>Bacteria</taxon>
        <taxon>Pseudomonadati</taxon>
        <taxon>Bacteroidota</taxon>
        <taxon>Cytophagia</taxon>
        <taxon>Cytophagales</taxon>
        <taxon>Fulvivirgaceae</taxon>
        <taxon>Fulvivirga</taxon>
    </lineage>
</organism>
<dbReference type="InterPro" id="IPR039426">
    <property type="entry name" value="TonB-dep_rcpt-like"/>
</dbReference>
<dbReference type="InterPro" id="IPR013784">
    <property type="entry name" value="Carb-bd-like_fold"/>
</dbReference>
<evidence type="ECO:0000259" key="12">
    <source>
        <dbReference type="Pfam" id="PF00593"/>
    </source>
</evidence>
<accession>A0ABW9RT78</accession>
<dbReference type="InterPro" id="IPR000531">
    <property type="entry name" value="Beta-barrel_TonB"/>
</dbReference>
<dbReference type="Gene3D" id="2.40.170.20">
    <property type="entry name" value="TonB-dependent receptor, beta-barrel domain"/>
    <property type="match status" value="1"/>
</dbReference>
<evidence type="ECO:0000256" key="8">
    <source>
        <dbReference type="ARBA" id="ARBA00023170"/>
    </source>
</evidence>
<evidence type="ECO:0000259" key="13">
    <source>
        <dbReference type="Pfam" id="PF07715"/>
    </source>
</evidence>
<evidence type="ECO:0000313" key="14">
    <source>
        <dbReference type="EMBL" id="MTI27383.1"/>
    </source>
</evidence>
<dbReference type="PROSITE" id="PS52016">
    <property type="entry name" value="TONB_DEPENDENT_REC_3"/>
    <property type="match status" value="1"/>
</dbReference>
<keyword evidence="4 10" id="KW-0812">Transmembrane</keyword>
<dbReference type="InterPro" id="IPR012910">
    <property type="entry name" value="Plug_dom"/>
</dbReference>
<keyword evidence="6 11" id="KW-0798">TonB box</keyword>
<evidence type="ECO:0000256" key="4">
    <source>
        <dbReference type="ARBA" id="ARBA00022692"/>
    </source>
</evidence>
<name>A0ABW9RT78_9BACT</name>
<dbReference type="Proteomes" id="UP000798808">
    <property type="component" value="Unassembled WGS sequence"/>
</dbReference>
<dbReference type="Pfam" id="PF00593">
    <property type="entry name" value="TonB_dep_Rec_b-barrel"/>
    <property type="match status" value="1"/>
</dbReference>
<dbReference type="Gene3D" id="2.60.40.1120">
    <property type="entry name" value="Carboxypeptidase-like, regulatory domain"/>
    <property type="match status" value="1"/>
</dbReference>